<dbReference type="InterPro" id="IPR054292">
    <property type="entry name" value="DUF7028"/>
</dbReference>
<dbReference type="Gene3D" id="3.40.630.30">
    <property type="match status" value="1"/>
</dbReference>
<dbReference type="InterPro" id="IPR000182">
    <property type="entry name" value="GNAT_dom"/>
</dbReference>
<dbReference type="GO" id="GO:0005634">
    <property type="term" value="C:nucleus"/>
    <property type="evidence" value="ECO:0007669"/>
    <property type="project" value="UniProtKB-SubCell"/>
</dbReference>
<dbReference type="EMBL" id="JBFOLK010000012">
    <property type="protein sequence ID" value="KAL2470990.1"/>
    <property type="molecule type" value="Genomic_DNA"/>
</dbReference>
<dbReference type="Pfam" id="PF23209">
    <property type="entry name" value="IDM1_C"/>
    <property type="match status" value="1"/>
</dbReference>
<evidence type="ECO:0000313" key="10">
    <source>
        <dbReference type="EMBL" id="KAL2470990.1"/>
    </source>
</evidence>
<evidence type="ECO:0000259" key="9">
    <source>
        <dbReference type="PROSITE" id="PS51186"/>
    </source>
</evidence>
<keyword evidence="2" id="KW-0479">Metal-binding</keyword>
<evidence type="ECO:0000256" key="5">
    <source>
        <dbReference type="ARBA" id="ARBA00023242"/>
    </source>
</evidence>
<dbReference type="InterPro" id="IPR008395">
    <property type="entry name" value="Agenet-like_dom"/>
</dbReference>
<dbReference type="SMART" id="SM00743">
    <property type="entry name" value="Agenet"/>
    <property type="match status" value="2"/>
</dbReference>
<dbReference type="InterPro" id="IPR011011">
    <property type="entry name" value="Znf_FYVE_PHD"/>
</dbReference>
<dbReference type="InterPro" id="IPR001841">
    <property type="entry name" value="Znf_RING"/>
</dbReference>
<keyword evidence="5" id="KW-0539">Nucleus</keyword>
<feature type="region of interest" description="Disordered" evidence="7">
    <location>
        <begin position="337"/>
        <end position="360"/>
    </location>
</feature>
<dbReference type="InterPro" id="IPR019787">
    <property type="entry name" value="Znf_PHD-finger"/>
</dbReference>
<dbReference type="Gene3D" id="3.30.40.10">
    <property type="entry name" value="Zinc/RING finger domain, C3HC4 (zinc finger)"/>
    <property type="match status" value="2"/>
</dbReference>
<evidence type="ECO:0000313" key="11">
    <source>
        <dbReference type="Proteomes" id="UP001604336"/>
    </source>
</evidence>
<dbReference type="InterPro" id="IPR016181">
    <property type="entry name" value="Acyl_CoA_acyltransferase"/>
</dbReference>
<keyword evidence="4" id="KW-0862">Zinc</keyword>
<sequence length="1279" mass="145062">MAADYGESGGNSKPNILENNRRKLLVNEKVEVRSLEDGFLGSWHVATVIFSENLFRRVQYDHLLSDDGSDNLIEPVNITPMIDGVDTGVIVMPKNHRGIIRPLPPSRDLGTRCLQYGQCVDLFHEDAWWEGVIFDREDGQEQRRIFFPDMGDEMVAGIHMLRLTQDWDEVTDKWKARGSWMFLELIEAVGQDWPLPVSIKQIWYEVRVKSGFEKLKDWTSSLLNIWRELVLQVLVDNFKITVKQFLKELNSSQDLVEEGPLLLEFPESVLREYLLGNSHAVVPFEATSKFDSKEMLPIDQNETSHHHFEEHSDQDNLASISKVLTHEEEIFGLPRALPILSPNPKETSRNGSNNHNEAARIMSSDMPHMELKSSERRKKREWLSAVPDLVPGAEVCPDAIVTCCEMYRWNKMPPSTILLSARKHLLHLGWKIDFINDGKPRMRYTSPDGMVYYSIRQVCLELGSEMLSLISNRNEKIIVSSADDLFSSPPVGNLQSSSKLPCPSDVIFIEPQYWPQAVKDYHLLGLEDKDFNNSSEMSGKIWNMTLKAMKHLSAMGWSFYNHTDGDQRKMQYSSPDGTLFYSLQLACKWCVEVGGLTPRDNALNLGGMGNLYAIDEDSEDHLPINGSHLPSNAIESRGNFLPLNDIFNNLPAESSDVSMSKGLVKLGKVEVHRTRIVKKRRKRKHNEPYHNDGSPLSKRGRMSSGSIKVRGDMDEDSSTRVLRSSKRAREVVSSSYHRSPRTVLSWLIDNNVVLPRAKVQYRCRKDGRPMAEGRITRDGIKCSCCQKNFTLSNFEAHAGSTNHRPSANIFLEDGRSLVECQLQLRRDNSNKRTKFKSREMKASQSCITNDYICTVCHYGGELVLCDNCPSSYHTHCLGLKEVPDGDWFCPTCCCGICGESGFDKNKEQFIDSSVLICAQCEHQYHVGCLRNKGVEVLDDYPKRNWFCNETCEQIFWGLRNILGKAVPVGNENLTWTLMKNIKADSHDQEASDNEFLVESYSKLNIALSVMHECFEPVKEPHTKRDLMEDVIFSRWSELNRLNFQGFYTVLLQRNDELISVATVRIYGKKVAEVPLVATRFQYRRLGMCRILMNELEKKLMELGVERLVLPAVPGVLNTWTTSFGFSIMKESERLNFLDHTFLDFQDTVVCQKVLSHIPSSVSMLSTETQNKTRAPMRKNDADLDGNSAVSAISQAERVEESVIKDQGSTCVSGGLDNENGNDSSQLAIVVNQTTPLNCSSFGTGITVECPVGVTDNKQVEDSNRDGLIKCYKRRRVSVC</sequence>
<dbReference type="InterPro" id="IPR056511">
    <property type="entry name" value="IDM1_C"/>
</dbReference>
<dbReference type="SMART" id="SM00184">
    <property type="entry name" value="RING"/>
    <property type="match status" value="2"/>
</dbReference>
<feature type="domain" description="N-acetyltransferase" evidence="9">
    <location>
        <begin position="993"/>
        <end position="1147"/>
    </location>
</feature>
<dbReference type="PANTHER" id="PTHR46309">
    <property type="entry name" value="PHD FINGER PROTEIN 12"/>
    <property type="match status" value="1"/>
</dbReference>
<dbReference type="InterPro" id="IPR014002">
    <property type="entry name" value="Agenet_dom_plant"/>
</dbReference>
<dbReference type="CDD" id="cd15532">
    <property type="entry name" value="PHD2_CHD_II"/>
    <property type="match status" value="1"/>
</dbReference>
<dbReference type="InterPro" id="IPR001965">
    <property type="entry name" value="Znf_PHD"/>
</dbReference>
<organism evidence="10 11">
    <name type="scientific">Abeliophyllum distichum</name>
    <dbReference type="NCBI Taxonomy" id="126358"/>
    <lineage>
        <taxon>Eukaryota</taxon>
        <taxon>Viridiplantae</taxon>
        <taxon>Streptophyta</taxon>
        <taxon>Embryophyta</taxon>
        <taxon>Tracheophyta</taxon>
        <taxon>Spermatophyta</taxon>
        <taxon>Magnoliopsida</taxon>
        <taxon>eudicotyledons</taxon>
        <taxon>Gunneridae</taxon>
        <taxon>Pentapetalae</taxon>
        <taxon>asterids</taxon>
        <taxon>lamiids</taxon>
        <taxon>Lamiales</taxon>
        <taxon>Oleaceae</taxon>
        <taxon>Forsythieae</taxon>
        <taxon>Abeliophyllum</taxon>
    </lineage>
</organism>
<evidence type="ECO:0000256" key="3">
    <source>
        <dbReference type="ARBA" id="ARBA00022771"/>
    </source>
</evidence>
<dbReference type="InterPro" id="IPR032308">
    <property type="entry name" value="TDBD"/>
</dbReference>
<evidence type="ECO:0000259" key="8">
    <source>
        <dbReference type="PROSITE" id="PS50016"/>
    </source>
</evidence>
<dbReference type="CDD" id="cd04301">
    <property type="entry name" value="NAT_SF"/>
    <property type="match status" value="1"/>
</dbReference>
<dbReference type="Pfam" id="PF16135">
    <property type="entry name" value="TDBD"/>
    <property type="match status" value="1"/>
</dbReference>
<comment type="subcellular location">
    <subcellularLocation>
        <location evidence="1">Nucleus</location>
    </subcellularLocation>
</comment>
<evidence type="ECO:0000256" key="2">
    <source>
        <dbReference type="ARBA" id="ARBA00022723"/>
    </source>
</evidence>
<protein>
    <submittedName>
        <fullName evidence="10">PHD finger transcription factor</fullName>
    </submittedName>
</protein>
<dbReference type="PROSITE" id="PS50016">
    <property type="entry name" value="ZF_PHD_2"/>
    <property type="match status" value="1"/>
</dbReference>
<feature type="region of interest" description="Disordered" evidence="7">
    <location>
        <begin position="678"/>
        <end position="722"/>
    </location>
</feature>
<dbReference type="Pfam" id="PF22970">
    <property type="entry name" value="DUF7028"/>
    <property type="match status" value="2"/>
</dbReference>
<dbReference type="Pfam" id="PF05641">
    <property type="entry name" value="Agenet"/>
    <property type="match status" value="1"/>
</dbReference>
<keyword evidence="3 6" id="KW-0863">Zinc-finger</keyword>
<dbReference type="SMART" id="SM00249">
    <property type="entry name" value="PHD"/>
    <property type="match status" value="2"/>
</dbReference>
<reference evidence="11" key="1">
    <citation type="submission" date="2024-07" db="EMBL/GenBank/DDBJ databases">
        <title>Two chromosome-level genome assemblies of Korean endemic species Abeliophyllum distichum and Forsythia ovata (Oleaceae).</title>
        <authorList>
            <person name="Jang H."/>
        </authorList>
    </citation>
    <scope>NUCLEOTIDE SEQUENCE [LARGE SCALE GENOMIC DNA]</scope>
</reference>
<keyword evidence="11" id="KW-1185">Reference proteome</keyword>
<comment type="caution">
    <text evidence="10">The sequence shown here is derived from an EMBL/GenBank/DDBJ whole genome shotgun (WGS) entry which is preliminary data.</text>
</comment>
<dbReference type="GO" id="GO:0008270">
    <property type="term" value="F:zinc ion binding"/>
    <property type="evidence" value="ECO:0007669"/>
    <property type="project" value="UniProtKB-KW"/>
</dbReference>
<dbReference type="SUPFAM" id="SSF57903">
    <property type="entry name" value="FYVE/PHD zinc finger"/>
    <property type="match status" value="1"/>
</dbReference>
<gene>
    <name evidence="10" type="ORF">Adt_39126</name>
</gene>
<dbReference type="AlphaFoldDB" id="A0ABD1Q489"/>
<feature type="domain" description="PHD-type" evidence="8">
    <location>
        <begin position="850"/>
        <end position="895"/>
    </location>
</feature>
<dbReference type="PROSITE" id="PS51186">
    <property type="entry name" value="GNAT"/>
    <property type="match status" value="1"/>
</dbReference>
<evidence type="ECO:0000256" key="6">
    <source>
        <dbReference type="PROSITE-ProRule" id="PRU00146"/>
    </source>
</evidence>
<evidence type="ECO:0000256" key="1">
    <source>
        <dbReference type="ARBA" id="ARBA00004123"/>
    </source>
</evidence>
<name>A0ABD1Q489_9LAMI</name>
<dbReference type="InterPro" id="IPR042163">
    <property type="entry name" value="PHF12"/>
</dbReference>
<accession>A0ABD1Q489</accession>
<evidence type="ECO:0000256" key="7">
    <source>
        <dbReference type="SAM" id="MobiDB-lite"/>
    </source>
</evidence>
<proteinExistence type="predicted"/>
<dbReference type="Pfam" id="PF00628">
    <property type="entry name" value="PHD"/>
    <property type="match status" value="1"/>
</dbReference>
<dbReference type="InterPro" id="IPR013083">
    <property type="entry name" value="Znf_RING/FYVE/PHD"/>
</dbReference>
<dbReference type="Proteomes" id="UP001604336">
    <property type="component" value="Unassembled WGS sequence"/>
</dbReference>
<dbReference type="PANTHER" id="PTHR46309:SF12">
    <property type="entry name" value="GB|AAC80581.1"/>
    <property type="match status" value="1"/>
</dbReference>
<dbReference type="SUPFAM" id="SSF55729">
    <property type="entry name" value="Acyl-CoA N-acyltransferases (Nat)"/>
    <property type="match status" value="1"/>
</dbReference>
<evidence type="ECO:0000256" key="4">
    <source>
        <dbReference type="ARBA" id="ARBA00022833"/>
    </source>
</evidence>